<evidence type="ECO:0000313" key="2">
    <source>
        <dbReference type="EnsemblMetazoa" id="ASTEI098890-PA"/>
    </source>
</evidence>
<evidence type="ECO:0000256" key="1">
    <source>
        <dbReference type="SAM" id="MobiDB-lite"/>
    </source>
</evidence>
<reference evidence="3" key="1">
    <citation type="journal article" date="2014" name="Genome Biol.">
        <title>Genome analysis of a major urban malaria vector mosquito, Anopheles stephensi.</title>
        <authorList>
            <person name="Jiang X."/>
            <person name="Peery A."/>
            <person name="Hall A.B."/>
            <person name="Sharma A."/>
            <person name="Chen X.G."/>
            <person name="Waterhouse R.M."/>
            <person name="Komissarov A."/>
            <person name="Riehle M.M."/>
            <person name="Shouche Y."/>
            <person name="Sharakhova M.V."/>
            <person name="Lawson D."/>
            <person name="Pakpour N."/>
            <person name="Arensburger P."/>
            <person name="Davidson V.L."/>
            <person name="Eiglmeier K."/>
            <person name="Emrich S."/>
            <person name="George P."/>
            <person name="Kennedy R.C."/>
            <person name="Mane S.P."/>
            <person name="Maslen G."/>
            <person name="Oringanje C."/>
            <person name="Qi Y."/>
            <person name="Settlage R."/>
            <person name="Tojo M."/>
            <person name="Tubio J.M."/>
            <person name="Unger M.F."/>
            <person name="Wang B."/>
            <person name="Vernick K.D."/>
            <person name="Ribeiro J.M."/>
            <person name="James A.A."/>
            <person name="Michel K."/>
            <person name="Riehle M.A."/>
            <person name="Luckhart S."/>
            <person name="Sharakhov I.V."/>
            <person name="Tu Z."/>
        </authorList>
    </citation>
    <scope>NUCLEOTIDE SEQUENCE [LARGE SCALE GENOMIC DNA]</scope>
    <source>
        <strain evidence="3">Indian</strain>
    </source>
</reference>
<dbReference type="OMA" id="NGRPKEM"/>
<dbReference type="SMART" id="SM00526">
    <property type="entry name" value="H15"/>
    <property type="match status" value="1"/>
</dbReference>
<dbReference type="PROSITE" id="PS51504">
    <property type="entry name" value="H15"/>
    <property type="match status" value="1"/>
</dbReference>
<dbReference type="GO" id="GO:0000786">
    <property type="term" value="C:nucleosome"/>
    <property type="evidence" value="ECO:0007669"/>
    <property type="project" value="InterPro"/>
</dbReference>
<reference evidence="2" key="2">
    <citation type="submission" date="2020-05" db="UniProtKB">
        <authorList>
            <consortium name="EnsemblMetazoa"/>
        </authorList>
    </citation>
    <scope>IDENTIFICATION</scope>
    <source>
        <strain evidence="2">Indian</strain>
    </source>
</reference>
<dbReference type="Gene3D" id="1.10.10.10">
    <property type="entry name" value="Winged helix-like DNA-binding domain superfamily/Winged helix DNA-binding domain"/>
    <property type="match status" value="1"/>
</dbReference>
<feature type="region of interest" description="Disordered" evidence="1">
    <location>
        <begin position="1"/>
        <end position="40"/>
    </location>
</feature>
<dbReference type="GO" id="GO:0006334">
    <property type="term" value="P:nucleosome assembly"/>
    <property type="evidence" value="ECO:0007669"/>
    <property type="project" value="InterPro"/>
</dbReference>
<proteinExistence type="predicted"/>
<feature type="compositionally biased region" description="Low complexity" evidence="1">
    <location>
        <begin position="204"/>
        <end position="222"/>
    </location>
</feature>
<feature type="compositionally biased region" description="Basic and acidic residues" evidence="1">
    <location>
        <begin position="136"/>
        <end position="157"/>
    </location>
</feature>
<dbReference type="Proteomes" id="UP000076408">
    <property type="component" value="Unassembled WGS sequence"/>
</dbReference>
<feature type="region of interest" description="Disordered" evidence="1">
    <location>
        <begin position="115"/>
        <end position="253"/>
    </location>
</feature>
<dbReference type="VEuPathDB" id="VectorBase:ASTEI098890"/>
<name>A0A182YN54_ANOST</name>
<dbReference type="AlphaFoldDB" id="A0A182YN54"/>
<sequence length="253" mass="27377">MVSKKLTYADEETKPNGKGQLPLITTTDRDSNGGKGGSKKSYEQMIIDTIAENDPRRKGLSFVSIKKTIKGKYTIEGEISAYVKKAFEKLTSKDIVERVTGGSGMNGSIRFTKAYTEGVKKQQKVDTIKPKPKAPKAKEKSKTEPKPVKDKNNNEKKKGSKVTGGKAKQAAPNAKLSTKKTAITKTKIARSGGKVRLSIVTPGTASKKTSTKAKLNASKTSAGTKSANKNGRPKEMVANAPKPKPVRERNERK</sequence>
<dbReference type="GO" id="GO:0003677">
    <property type="term" value="F:DNA binding"/>
    <property type="evidence" value="ECO:0007669"/>
    <property type="project" value="InterPro"/>
</dbReference>
<dbReference type="EnsemblMetazoa" id="ASTEI098890-RA">
    <property type="protein sequence ID" value="ASTEI098890-PA"/>
    <property type="gene ID" value="ASTEI098890"/>
</dbReference>
<dbReference type="InterPro" id="IPR036388">
    <property type="entry name" value="WH-like_DNA-bd_sf"/>
</dbReference>
<evidence type="ECO:0000313" key="3">
    <source>
        <dbReference type="Proteomes" id="UP000076408"/>
    </source>
</evidence>
<accession>A0A182YN54</accession>
<organism evidence="2 3">
    <name type="scientific">Anopheles stephensi</name>
    <name type="common">Indo-Pakistan malaria mosquito</name>
    <dbReference type="NCBI Taxonomy" id="30069"/>
    <lineage>
        <taxon>Eukaryota</taxon>
        <taxon>Metazoa</taxon>
        <taxon>Ecdysozoa</taxon>
        <taxon>Arthropoda</taxon>
        <taxon>Hexapoda</taxon>
        <taxon>Insecta</taxon>
        <taxon>Pterygota</taxon>
        <taxon>Neoptera</taxon>
        <taxon>Endopterygota</taxon>
        <taxon>Diptera</taxon>
        <taxon>Nematocera</taxon>
        <taxon>Culicoidea</taxon>
        <taxon>Culicidae</taxon>
        <taxon>Anophelinae</taxon>
        <taxon>Anopheles</taxon>
    </lineage>
</organism>
<keyword evidence="3" id="KW-1185">Reference proteome</keyword>
<dbReference type="VEuPathDB" id="VectorBase:ASTE003191"/>
<dbReference type="InterPro" id="IPR005818">
    <property type="entry name" value="Histone_H1/H5_H15"/>
</dbReference>
<dbReference type="Pfam" id="PF00538">
    <property type="entry name" value="Linker_histone"/>
    <property type="match status" value="1"/>
</dbReference>
<feature type="compositionally biased region" description="Basic and acidic residues" evidence="1">
    <location>
        <begin position="118"/>
        <end position="129"/>
    </location>
</feature>
<protein>
    <submittedName>
        <fullName evidence="2">Uncharacterized protein</fullName>
    </submittedName>
</protein>
<dbReference type="SUPFAM" id="SSF46785">
    <property type="entry name" value="Winged helix' DNA-binding domain"/>
    <property type="match status" value="1"/>
</dbReference>
<dbReference type="InterPro" id="IPR036390">
    <property type="entry name" value="WH_DNA-bd_sf"/>
</dbReference>